<evidence type="ECO:0000259" key="1">
    <source>
        <dbReference type="Pfam" id="PF00156"/>
    </source>
</evidence>
<dbReference type="Proteomes" id="UP001596406">
    <property type="component" value="Unassembled WGS sequence"/>
</dbReference>
<dbReference type="InterPro" id="IPR000836">
    <property type="entry name" value="PRTase_dom"/>
</dbReference>
<dbReference type="SUPFAM" id="SSF53271">
    <property type="entry name" value="PRTase-like"/>
    <property type="match status" value="1"/>
</dbReference>
<protein>
    <submittedName>
        <fullName evidence="2">Phosphoribosyltransferase</fullName>
    </submittedName>
</protein>
<dbReference type="EMBL" id="JBHSXM010000001">
    <property type="protein sequence ID" value="MFC6836377.1"/>
    <property type="molecule type" value="Genomic_DNA"/>
</dbReference>
<keyword evidence="2" id="KW-0808">Transferase</keyword>
<dbReference type="Pfam" id="PF00156">
    <property type="entry name" value="Pribosyltran"/>
    <property type="match status" value="1"/>
</dbReference>
<dbReference type="Gene3D" id="3.30.1310.20">
    <property type="entry name" value="PRTase-like"/>
    <property type="match status" value="1"/>
</dbReference>
<dbReference type="RefSeq" id="WP_304448063.1">
    <property type="nucleotide sequence ID" value="NZ_JARRAH010000001.1"/>
</dbReference>
<dbReference type="GO" id="GO:0016757">
    <property type="term" value="F:glycosyltransferase activity"/>
    <property type="evidence" value="ECO:0007669"/>
    <property type="project" value="UniProtKB-KW"/>
</dbReference>
<sequence length="210" mass="22037">MFTNRADGGEQLAAALRERGVEADVVLAVPRGGLPVGRAVADALDLPLDVVVARKLGAPGNPELAVGAVGSNGEVWLNDDLLSRIGVTDDYLDDEVERQAAAASEKAARYRGDRPPLDLDGKTALVVDDGIATGATVLACVRTTYSAGAERVVVGAPVGPPDAVEMLRDEADEVVCVETPAYFGAVGRFYRTFGQVPDEEALTYLDRDTP</sequence>
<keyword evidence="2" id="KW-0328">Glycosyltransferase</keyword>
<dbReference type="CDD" id="cd06223">
    <property type="entry name" value="PRTases_typeI"/>
    <property type="match status" value="1"/>
</dbReference>
<organism evidence="2 3">
    <name type="scientific">Halomarina ordinaria</name>
    <dbReference type="NCBI Taxonomy" id="3033939"/>
    <lineage>
        <taxon>Archaea</taxon>
        <taxon>Methanobacteriati</taxon>
        <taxon>Methanobacteriota</taxon>
        <taxon>Stenosarchaea group</taxon>
        <taxon>Halobacteria</taxon>
        <taxon>Halobacteriales</taxon>
        <taxon>Natronomonadaceae</taxon>
        <taxon>Halomarina</taxon>
    </lineage>
</organism>
<comment type="caution">
    <text evidence="2">The sequence shown here is derived from an EMBL/GenBank/DDBJ whole genome shotgun (WGS) entry which is preliminary data.</text>
</comment>
<dbReference type="Gene3D" id="3.40.50.2020">
    <property type="match status" value="1"/>
</dbReference>
<keyword evidence="3" id="KW-1185">Reference proteome</keyword>
<dbReference type="InterPro" id="IPR029057">
    <property type="entry name" value="PRTase-like"/>
</dbReference>
<proteinExistence type="predicted"/>
<evidence type="ECO:0000313" key="3">
    <source>
        <dbReference type="Proteomes" id="UP001596406"/>
    </source>
</evidence>
<evidence type="ECO:0000313" key="2">
    <source>
        <dbReference type="EMBL" id="MFC6836377.1"/>
    </source>
</evidence>
<dbReference type="AlphaFoldDB" id="A0ABD5U798"/>
<name>A0ABD5U798_9EURY</name>
<gene>
    <name evidence="2" type="ORF">ACFQHK_07635</name>
</gene>
<feature type="domain" description="Phosphoribosyltransferase" evidence="1">
    <location>
        <begin position="6"/>
        <end position="178"/>
    </location>
</feature>
<reference evidence="2 3" key="1">
    <citation type="journal article" date="2019" name="Int. J. Syst. Evol. Microbiol.">
        <title>The Global Catalogue of Microorganisms (GCM) 10K type strain sequencing project: providing services to taxonomists for standard genome sequencing and annotation.</title>
        <authorList>
            <consortium name="The Broad Institute Genomics Platform"/>
            <consortium name="The Broad Institute Genome Sequencing Center for Infectious Disease"/>
            <person name="Wu L."/>
            <person name="Ma J."/>
        </authorList>
    </citation>
    <scope>NUCLEOTIDE SEQUENCE [LARGE SCALE GENOMIC DNA]</scope>
    <source>
        <strain evidence="2 3">PSRA2</strain>
    </source>
</reference>
<accession>A0ABD5U798</accession>